<evidence type="ECO:0000313" key="2">
    <source>
        <dbReference type="EMBL" id="MCS0584584.1"/>
    </source>
</evidence>
<reference evidence="2 3" key="1">
    <citation type="submission" date="2022-08" db="EMBL/GenBank/DDBJ databases">
        <title>Reclassification of Massilia species as members of the genera Telluria, Duganella, Pseudoduganella, Mokoshia gen. nov. and Zemynaea gen. nov. using orthogonal and non-orthogonal genome-based approaches.</title>
        <authorList>
            <person name="Bowman J.P."/>
        </authorList>
    </citation>
    <scope>NUCLEOTIDE SEQUENCE [LARGE SCALE GENOMIC DNA]</scope>
    <source>
        <strain evidence="2 3">JCM 31316</strain>
    </source>
</reference>
<name>A0ABT1ZY95_9BURK</name>
<dbReference type="EMBL" id="JANUGW010000023">
    <property type="protein sequence ID" value="MCS0584584.1"/>
    <property type="molecule type" value="Genomic_DNA"/>
</dbReference>
<feature type="chain" id="PRO_5047254438" description="DUF2987 domain-containing protein" evidence="1">
    <location>
        <begin position="23"/>
        <end position="223"/>
    </location>
</feature>
<evidence type="ECO:0008006" key="4">
    <source>
        <dbReference type="Google" id="ProtNLM"/>
    </source>
</evidence>
<feature type="signal peptide" evidence="1">
    <location>
        <begin position="1"/>
        <end position="22"/>
    </location>
</feature>
<gene>
    <name evidence="2" type="ORF">NX784_23650</name>
</gene>
<proteinExistence type="predicted"/>
<keyword evidence="1" id="KW-0732">Signal</keyword>
<protein>
    <recommendedName>
        <fullName evidence="4">DUF2987 domain-containing protein</fullName>
    </recommendedName>
</protein>
<dbReference type="RefSeq" id="WP_258819137.1">
    <property type="nucleotide sequence ID" value="NZ_JANUGW010000023.1"/>
</dbReference>
<evidence type="ECO:0000256" key="1">
    <source>
        <dbReference type="SAM" id="SignalP"/>
    </source>
</evidence>
<dbReference type="Proteomes" id="UP001204151">
    <property type="component" value="Unassembled WGS sequence"/>
</dbReference>
<keyword evidence="3" id="KW-1185">Reference proteome</keyword>
<comment type="caution">
    <text evidence="2">The sequence shown here is derived from an EMBL/GenBank/DDBJ whole genome shotgun (WGS) entry which is preliminary data.</text>
</comment>
<sequence>MKTALQLPLACLSLLLALPLHAAEREWLPYRKLVDIIKLDKFDALPPAERDKVILYVKLVPVNKAISPLDAGLVVVDGASRTPLPLDANGRAPMTLNPQWMAHDAQILTSLPKGEKMRTGFDLGAVLPETPQWRYASVMGAIPQTNAAIGKVAGALSLFVPKMKSVIFKFDKPAQLTIKAASGEKRYASDAKNHVKLNVDDALLKENPLVEVSARPLEAEIDD</sequence>
<accession>A0ABT1ZY95</accession>
<evidence type="ECO:0000313" key="3">
    <source>
        <dbReference type="Proteomes" id="UP001204151"/>
    </source>
</evidence>
<organism evidence="2 3">
    <name type="scientific">Massilia pinisoli</name>
    <dbReference type="NCBI Taxonomy" id="1772194"/>
    <lineage>
        <taxon>Bacteria</taxon>
        <taxon>Pseudomonadati</taxon>
        <taxon>Pseudomonadota</taxon>
        <taxon>Betaproteobacteria</taxon>
        <taxon>Burkholderiales</taxon>
        <taxon>Oxalobacteraceae</taxon>
        <taxon>Telluria group</taxon>
        <taxon>Massilia</taxon>
    </lineage>
</organism>